<name>A0A5P8VWU7_9NOSO</name>
<sequence>MVEETSRFNPKSKINLVHHGGNRPIIQIHPKAYLISFLDFDMSEF</sequence>
<evidence type="ECO:0000313" key="2">
    <source>
        <dbReference type="Proteomes" id="UP000326678"/>
    </source>
</evidence>
<reference evidence="1 2" key="1">
    <citation type="submission" date="2019-10" db="EMBL/GenBank/DDBJ databases">
        <title>Genomic and transcriptomic insights into the perfect genentic adaptation of a filamentous nitrogen-fixing cyanobacterium to rice fields.</title>
        <authorList>
            <person name="Chen Z."/>
        </authorList>
    </citation>
    <scope>NUCLEOTIDE SEQUENCE [LARGE SCALE GENOMIC DNA]</scope>
    <source>
        <strain evidence="1">CCNUC1</strain>
    </source>
</reference>
<dbReference type="AlphaFoldDB" id="A0A5P8VWU7"/>
<dbReference type="KEGG" id="nsh:GXM_02091"/>
<dbReference type="Proteomes" id="UP000326678">
    <property type="component" value="Chromosome Gxm1"/>
</dbReference>
<keyword evidence="2" id="KW-1185">Reference proteome</keyword>
<accession>A0A5P8VWU7</accession>
<organism evidence="1 2">
    <name type="scientific">Nostoc sphaeroides CCNUC1</name>
    <dbReference type="NCBI Taxonomy" id="2653204"/>
    <lineage>
        <taxon>Bacteria</taxon>
        <taxon>Bacillati</taxon>
        <taxon>Cyanobacteriota</taxon>
        <taxon>Cyanophyceae</taxon>
        <taxon>Nostocales</taxon>
        <taxon>Nostocaceae</taxon>
        <taxon>Nostoc</taxon>
    </lineage>
</organism>
<dbReference type="EMBL" id="CP045226">
    <property type="protein sequence ID" value="QFS44616.1"/>
    <property type="molecule type" value="Genomic_DNA"/>
</dbReference>
<evidence type="ECO:0000313" key="1">
    <source>
        <dbReference type="EMBL" id="QFS44616.1"/>
    </source>
</evidence>
<proteinExistence type="predicted"/>
<gene>
    <name evidence="1" type="ORF">GXM_02091</name>
</gene>
<protein>
    <submittedName>
        <fullName evidence="1">Uncharacterized protein</fullName>
    </submittedName>
</protein>